<dbReference type="PROSITE" id="PS00122">
    <property type="entry name" value="CARBOXYLESTERASE_B_1"/>
    <property type="match status" value="1"/>
</dbReference>
<evidence type="ECO:0000256" key="3">
    <source>
        <dbReference type="RuleBase" id="RU361235"/>
    </source>
</evidence>
<accession>A0A0B7JUY8</accession>
<reference evidence="5" key="1">
    <citation type="submission" date="2015-01" db="EMBL/GenBank/DDBJ databases">
        <authorList>
            <person name="Durling Mikael"/>
        </authorList>
    </citation>
    <scope>NUCLEOTIDE SEQUENCE</scope>
</reference>
<dbReference type="FunFam" id="3.40.50.1820:FF:000263">
    <property type="entry name" value="Carboxylic ester hydrolase"/>
    <property type="match status" value="1"/>
</dbReference>
<dbReference type="SUPFAM" id="SSF53474">
    <property type="entry name" value="alpha/beta-Hydrolases"/>
    <property type="match status" value="1"/>
</dbReference>
<sequence>MSDQANDRPKVQLPQGLVVGLTLKDGLPRAVDSFRGVPYCLPPTGDRRFRAAAKVPDSPHSVIDASAYGPAAPGKPLLAGGPKLEYSEDCLTANVFRHHGVKEGALLPVALYIHGGAFNRGTASMHNTASMVANSEEPFIAVSFNYRIGALGFLPSTVAAKEGVLNLGLKDQIVMMEWVRDNAKSFGGDPNNVTLIGLSAGAHSIGHHLMNFKEGEAPLYHRVVIESGAPTSRAVRPYDAPIHAQQFQDFLQELGCPKDTPEDKVLPFLRSVSYDAITAAQTKVFDAYNPSLRWAWQPVIDGDTIPRPPVETWKSGKWHKVPIMTGFCRNEGSLYVDKQMSEPSQFTSFFAELLPLLNESEIKTLEDLYPDPSKDSNSYYKETREGVGAQYKRVEAAYANYAYVAPVRQTAEFASAASDAPVYLYQWALESGVIDGARHGDNMKYETVDPSVADRSESLKLTAQTTNDYIASFIITGDPNAVKGGNPNRPVWERYRPDAPKAIAFGAENKELVGGASGPPAALLDDTWMKEESVFWWSKVELSQQ</sequence>
<evidence type="ECO:0000256" key="2">
    <source>
        <dbReference type="ARBA" id="ARBA00022801"/>
    </source>
</evidence>
<feature type="domain" description="Carboxylesterase type B" evidence="4">
    <location>
        <begin position="8"/>
        <end position="510"/>
    </location>
</feature>
<evidence type="ECO:0000313" key="5">
    <source>
        <dbReference type="EMBL" id="CEO48799.1"/>
    </source>
</evidence>
<dbReference type="EC" id="3.1.1.-" evidence="3"/>
<dbReference type="Gene3D" id="3.40.50.1820">
    <property type="entry name" value="alpha/beta hydrolase"/>
    <property type="match status" value="1"/>
</dbReference>
<dbReference type="EMBL" id="CDPU01000012">
    <property type="protein sequence ID" value="CEO48799.1"/>
    <property type="molecule type" value="Genomic_DNA"/>
</dbReference>
<evidence type="ECO:0000256" key="1">
    <source>
        <dbReference type="ARBA" id="ARBA00005964"/>
    </source>
</evidence>
<protein>
    <recommendedName>
        <fullName evidence="3">Carboxylic ester hydrolase</fullName>
        <ecNumber evidence="3">3.1.1.-</ecNumber>
    </recommendedName>
</protein>
<proteinExistence type="inferred from homology"/>
<dbReference type="InterPro" id="IPR029058">
    <property type="entry name" value="AB_hydrolase_fold"/>
</dbReference>
<dbReference type="Pfam" id="PF00135">
    <property type="entry name" value="COesterase"/>
    <property type="match status" value="1"/>
</dbReference>
<dbReference type="GO" id="GO:0016787">
    <property type="term" value="F:hydrolase activity"/>
    <property type="evidence" value="ECO:0007669"/>
    <property type="project" value="UniProtKB-KW"/>
</dbReference>
<dbReference type="InterPro" id="IPR002018">
    <property type="entry name" value="CarbesteraseB"/>
</dbReference>
<dbReference type="AlphaFoldDB" id="A0A0B7JUY8"/>
<gene>
    <name evidence="5" type="ORF">BN869_000004856_1</name>
</gene>
<dbReference type="InterPro" id="IPR050309">
    <property type="entry name" value="Type-B_Carboxylest/Lipase"/>
</dbReference>
<organism evidence="5">
    <name type="scientific">Bionectria ochroleuca</name>
    <name type="common">Gliocladium roseum</name>
    <dbReference type="NCBI Taxonomy" id="29856"/>
    <lineage>
        <taxon>Eukaryota</taxon>
        <taxon>Fungi</taxon>
        <taxon>Dikarya</taxon>
        <taxon>Ascomycota</taxon>
        <taxon>Pezizomycotina</taxon>
        <taxon>Sordariomycetes</taxon>
        <taxon>Hypocreomycetidae</taxon>
        <taxon>Hypocreales</taxon>
        <taxon>Bionectriaceae</taxon>
        <taxon>Clonostachys</taxon>
    </lineage>
</organism>
<dbReference type="PANTHER" id="PTHR11559">
    <property type="entry name" value="CARBOXYLESTERASE"/>
    <property type="match status" value="1"/>
</dbReference>
<comment type="similarity">
    <text evidence="1 3">Belongs to the type-B carboxylesterase/lipase family.</text>
</comment>
<dbReference type="ESTHER" id="biooc-a0a0b7juy8">
    <property type="family name" value="Fungal_carboxylesterase_lipase"/>
</dbReference>
<name>A0A0B7JUY8_BIOOC</name>
<dbReference type="InterPro" id="IPR019826">
    <property type="entry name" value="Carboxylesterase_B_AS"/>
</dbReference>
<keyword evidence="2 3" id="KW-0378">Hydrolase</keyword>
<evidence type="ECO:0000259" key="4">
    <source>
        <dbReference type="Pfam" id="PF00135"/>
    </source>
</evidence>